<dbReference type="CDD" id="cd12152">
    <property type="entry name" value="F1-ATPase_delta"/>
    <property type="match status" value="1"/>
</dbReference>
<evidence type="ECO:0000256" key="5">
    <source>
        <dbReference type="ARBA" id="ARBA00022448"/>
    </source>
</evidence>
<comment type="subcellular location">
    <subcellularLocation>
        <location evidence="2 10">Cell membrane</location>
        <topology evidence="2 10">Peripheral membrane protein</topology>
    </subcellularLocation>
</comment>
<dbReference type="NCBIfam" id="NF009980">
    <property type="entry name" value="PRK13446.1"/>
    <property type="match status" value="1"/>
</dbReference>
<keyword evidence="6 10" id="KW-0406">Ion transport</keyword>
<dbReference type="Gene3D" id="1.20.5.440">
    <property type="entry name" value="ATP synthase delta/epsilon subunit, C-terminal domain"/>
    <property type="match status" value="1"/>
</dbReference>
<keyword evidence="10" id="KW-0375">Hydrogen ion transport</keyword>
<dbReference type="Proteomes" id="UP001058120">
    <property type="component" value="Chromosome"/>
</dbReference>
<dbReference type="Pfam" id="PF00401">
    <property type="entry name" value="ATP-synt_DE"/>
    <property type="match status" value="1"/>
</dbReference>
<accession>A0ABY5Y4F3</accession>
<dbReference type="RefSeq" id="WP_334316309.1">
    <property type="nucleotide sequence ID" value="NZ_CP065938.1"/>
</dbReference>
<evidence type="ECO:0000256" key="9">
    <source>
        <dbReference type="ARBA" id="ARBA00023310"/>
    </source>
</evidence>
<evidence type="ECO:0000256" key="6">
    <source>
        <dbReference type="ARBA" id="ARBA00023065"/>
    </source>
</evidence>
<keyword evidence="7 10" id="KW-0472">Membrane</keyword>
<evidence type="ECO:0000256" key="11">
    <source>
        <dbReference type="RuleBase" id="RU003656"/>
    </source>
</evidence>
<keyword evidence="9 10" id="KW-0066">ATP synthesis</keyword>
<keyword evidence="8 10" id="KW-0139">CF(1)</keyword>
<evidence type="ECO:0000256" key="1">
    <source>
        <dbReference type="ARBA" id="ARBA00003543"/>
    </source>
</evidence>
<evidence type="ECO:0000259" key="14">
    <source>
        <dbReference type="Pfam" id="PF00401"/>
    </source>
</evidence>
<comment type="similarity">
    <text evidence="3 10 11">Belongs to the ATPase epsilon chain family.</text>
</comment>
<keyword evidence="12" id="KW-0175">Coiled coil</keyword>
<dbReference type="InterPro" id="IPR001469">
    <property type="entry name" value="ATP_synth_F1_dsu/esu"/>
</dbReference>
<keyword evidence="17" id="KW-1185">Reference proteome</keyword>
<dbReference type="PANTHER" id="PTHR13822:SF10">
    <property type="entry name" value="ATP SYNTHASE EPSILON CHAIN, CHLOROPLASTIC"/>
    <property type="match status" value="1"/>
</dbReference>
<feature type="domain" description="ATP synthase F1 complex delta/epsilon subunit N-terminal" evidence="15">
    <location>
        <begin position="5"/>
        <end position="83"/>
    </location>
</feature>
<dbReference type="InterPro" id="IPR020546">
    <property type="entry name" value="ATP_synth_F1_dsu/esu_N"/>
</dbReference>
<feature type="domain" description="ATP synthase epsilon subunit C-terminal" evidence="14">
    <location>
        <begin position="87"/>
        <end position="133"/>
    </location>
</feature>
<keyword evidence="13" id="KW-0812">Transmembrane</keyword>
<comment type="subunit">
    <text evidence="4 10 11">F-type ATPases have 2 components, CF(1) - the catalytic core - and CF(0) - the membrane proton channel. CF(1) has five subunits: alpha(3), beta(3), gamma(1), delta(1), epsilon(1). CF(0) has three main subunits: a, b and c.</text>
</comment>
<protein>
    <recommendedName>
        <fullName evidence="10">ATP synthase epsilon chain</fullName>
    </recommendedName>
    <alternativeName>
        <fullName evidence="10">ATP synthase F1 sector epsilon subunit</fullName>
    </alternativeName>
    <alternativeName>
        <fullName evidence="10">F-ATPase epsilon subunit</fullName>
    </alternativeName>
</protein>
<feature type="transmembrane region" description="Helical" evidence="13">
    <location>
        <begin position="33"/>
        <end position="53"/>
    </location>
</feature>
<dbReference type="InterPro" id="IPR036794">
    <property type="entry name" value="ATP_F1_dsu/esu_C_sf"/>
</dbReference>
<dbReference type="PANTHER" id="PTHR13822">
    <property type="entry name" value="ATP SYNTHASE DELTA/EPSILON CHAIN"/>
    <property type="match status" value="1"/>
</dbReference>
<evidence type="ECO:0000256" key="7">
    <source>
        <dbReference type="ARBA" id="ARBA00023136"/>
    </source>
</evidence>
<dbReference type="Gene3D" id="2.60.15.10">
    <property type="entry name" value="F0F1 ATP synthase delta/epsilon subunit, N-terminal"/>
    <property type="match status" value="1"/>
</dbReference>
<gene>
    <name evidence="10" type="primary">atpC</name>
    <name evidence="16" type="ORF">JBF11_03190</name>
</gene>
<feature type="coiled-coil region" evidence="12">
    <location>
        <begin position="82"/>
        <end position="136"/>
    </location>
</feature>
<reference evidence="16" key="1">
    <citation type="submission" date="2020-12" db="EMBL/GenBank/DDBJ databases">
        <title>Taurinivorans muris gen. nov., sp. nov., fundamental and realized metabolic niche of a ubiquitous sulfidogenic bacterium in the murine intestine.</title>
        <authorList>
            <person name="Ye H."/>
            <person name="Hanson B.T."/>
            <person name="Loy A."/>
        </authorList>
    </citation>
    <scope>NUCLEOTIDE SEQUENCE</scope>
    <source>
        <strain evidence="16">LT0009</strain>
    </source>
</reference>
<evidence type="ECO:0000256" key="4">
    <source>
        <dbReference type="ARBA" id="ARBA00011648"/>
    </source>
</evidence>
<dbReference type="NCBIfam" id="NF001846">
    <property type="entry name" value="PRK00571.1-3"/>
    <property type="match status" value="1"/>
</dbReference>
<dbReference type="Pfam" id="PF02823">
    <property type="entry name" value="ATP-synt_DE_N"/>
    <property type="match status" value="1"/>
</dbReference>
<evidence type="ECO:0000313" key="17">
    <source>
        <dbReference type="Proteomes" id="UP001058120"/>
    </source>
</evidence>
<organism evidence="16 17">
    <name type="scientific">Taurinivorans muris</name>
    <dbReference type="NCBI Taxonomy" id="2787751"/>
    <lineage>
        <taxon>Bacteria</taxon>
        <taxon>Pseudomonadati</taxon>
        <taxon>Thermodesulfobacteriota</taxon>
        <taxon>Desulfovibrionia</taxon>
        <taxon>Desulfovibrionales</taxon>
        <taxon>Desulfovibrionaceae</taxon>
        <taxon>Taurinivorans</taxon>
    </lineage>
</organism>
<evidence type="ECO:0000256" key="12">
    <source>
        <dbReference type="SAM" id="Coils"/>
    </source>
</evidence>
<dbReference type="EMBL" id="CP065938">
    <property type="protein sequence ID" value="UWX06721.1"/>
    <property type="molecule type" value="Genomic_DNA"/>
</dbReference>
<evidence type="ECO:0000256" key="13">
    <source>
        <dbReference type="SAM" id="Phobius"/>
    </source>
</evidence>
<evidence type="ECO:0000256" key="10">
    <source>
        <dbReference type="HAMAP-Rule" id="MF_00530"/>
    </source>
</evidence>
<dbReference type="InterPro" id="IPR020547">
    <property type="entry name" value="ATP_synth_F1_esu_C"/>
</dbReference>
<evidence type="ECO:0000313" key="16">
    <source>
        <dbReference type="EMBL" id="UWX06721.1"/>
    </source>
</evidence>
<dbReference type="InterPro" id="IPR036771">
    <property type="entry name" value="ATPsynth_dsu/esu_N"/>
</dbReference>
<dbReference type="NCBIfam" id="TIGR01216">
    <property type="entry name" value="ATP_synt_epsi"/>
    <property type="match status" value="1"/>
</dbReference>
<keyword evidence="10" id="KW-1003">Cell membrane</keyword>
<comment type="function">
    <text evidence="1 10">Produces ATP from ADP in the presence of a proton gradient across the membrane.</text>
</comment>
<evidence type="ECO:0000256" key="2">
    <source>
        <dbReference type="ARBA" id="ARBA00004202"/>
    </source>
</evidence>
<keyword evidence="5 10" id="KW-0813">Transport</keyword>
<keyword evidence="13" id="KW-1133">Transmembrane helix</keyword>
<evidence type="ECO:0000256" key="3">
    <source>
        <dbReference type="ARBA" id="ARBA00005712"/>
    </source>
</evidence>
<name>A0ABY5Y4F3_9BACT</name>
<evidence type="ECO:0000256" key="8">
    <source>
        <dbReference type="ARBA" id="ARBA00023196"/>
    </source>
</evidence>
<dbReference type="HAMAP" id="MF_00530">
    <property type="entry name" value="ATP_synth_epsil_bac"/>
    <property type="match status" value="1"/>
</dbReference>
<dbReference type="SUPFAM" id="SSF46604">
    <property type="entry name" value="Epsilon subunit of F1F0-ATP synthase C-terminal domain"/>
    <property type="match status" value="1"/>
</dbReference>
<dbReference type="SUPFAM" id="SSF51344">
    <property type="entry name" value="Epsilon subunit of F1F0-ATP synthase N-terminal domain"/>
    <property type="match status" value="1"/>
</dbReference>
<proteinExistence type="inferred from homology"/>
<sequence length="136" mass="14704">MMAALRLEIVTPDQVVLSSDVEYVGAPGVDGEFGVLAGHIPLLTALSIGTLVYRIGNKDYMAFIAGGFAEVADNKITILAQAAELAENIDVERAEKAKARAEERLQNAKHQDGIDIVRAENAMKRAIMRLKIANNK</sequence>
<evidence type="ECO:0000259" key="15">
    <source>
        <dbReference type="Pfam" id="PF02823"/>
    </source>
</evidence>